<gene>
    <name evidence="1" type="ORF">GS18_0212015</name>
</gene>
<accession>A0A084GWW9</accession>
<sequence length="98" mass="11534">MTQKDEIEKYRHHVKPALVSKAEEFKILDYGDVTESEIWNYLRNKKWKKKTELMVHEMVADIMAVKPSEFMTFATIESFKSGSWFDSEEGRQLGTAKE</sequence>
<dbReference type="Pfam" id="PF13797">
    <property type="entry name" value="Post_transc_reg"/>
    <property type="match status" value="1"/>
</dbReference>
<proteinExistence type="predicted"/>
<evidence type="ECO:0000313" key="1">
    <source>
        <dbReference type="EMBL" id="KEZ51831.1"/>
    </source>
</evidence>
<dbReference type="OrthoDB" id="2990595at2"/>
<dbReference type="InterPro" id="IPR025716">
    <property type="entry name" value="Post-transcriptional_regulator"/>
</dbReference>
<evidence type="ECO:0000313" key="2">
    <source>
        <dbReference type="Proteomes" id="UP000028549"/>
    </source>
</evidence>
<dbReference type="AlphaFoldDB" id="A0A084GWW9"/>
<dbReference type="RefSeq" id="WP_029279425.1">
    <property type="nucleotide sequence ID" value="NZ_CANLZQ010000001.1"/>
</dbReference>
<keyword evidence="2" id="KW-1185">Reference proteome</keyword>
<organism evidence="1 2">
    <name type="scientific">Metabacillus indicus</name>
    <name type="common">Bacillus indicus</name>
    <dbReference type="NCBI Taxonomy" id="246786"/>
    <lineage>
        <taxon>Bacteria</taxon>
        <taxon>Bacillati</taxon>
        <taxon>Bacillota</taxon>
        <taxon>Bacilli</taxon>
        <taxon>Bacillales</taxon>
        <taxon>Bacillaceae</taxon>
        <taxon>Metabacillus</taxon>
    </lineage>
</organism>
<protein>
    <submittedName>
        <fullName evidence="1">Competence protein ComN</fullName>
    </submittedName>
</protein>
<reference evidence="1 2" key="1">
    <citation type="journal article" date="2005" name="Int. J. Syst. Evol. Microbiol.">
        <title>Bacillus cibi sp. nov., isolated from jeotgal, a traditional Korean fermented seafood.</title>
        <authorList>
            <person name="Yoon J.H."/>
            <person name="Lee C.H."/>
            <person name="Oh T.K."/>
        </authorList>
    </citation>
    <scope>NUCLEOTIDE SEQUENCE [LARGE SCALE GENOMIC DNA]</scope>
    <source>
        <strain evidence="1 2">DSM 16189</strain>
    </source>
</reference>
<comment type="caution">
    <text evidence="1">The sequence shown here is derived from an EMBL/GenBank/DDBJ whole genome shotgun (WGS) entry which is preliminary data.</text>
</comment>
<dbReference type="Proteomes" id="UP000028549">
    <property type="component" value="Unassembled WGS sequence"/>
</dbReference>
<dbReference type="EMBL" id="JNVC02000005">
    <property type="protein sequence ID" value="KEZ51831.1"/>
    <property type="molecule type" value="Genomic_DNA"/>
</dbReference>
<name>A0A084GWW9_METID</name>
<dbReference type="STRING" id="246786.GS18_0212015"/>